<protein>
    <submittedName>
        <fullName evidence="9">CorB</fullName>
    </submittedName>
</protein>
<reference evidence="10" key="1">
    <citation type="submission" date="2017-02" db="EMBL/GenBank/DDBJ databases">
        <authorList>
            <person name="Daims H."/>
        </authorList>
    </citation>
    <scope>NUCLEOTIDE SEQUENCE [LARGE SCALE GENOMIC DNA]</scope>
</reference>
<evidence type="ECO:0000256" key="7">
    <source>
        <dbReference type="SAM" id="SignalP"/>
    </source>
</evidence>
<keyword evidence="4" id="KW-0560">Oxidoreductase</keyword>
<dbReference type="AlphaFoldDB" id="A0A1R4H2I4"/>
<evidence type="ECO:0000256" key="2">
    <source>
        <dbReference type="ARBA" id="ARBA00022617"/>
    </source>
</evidence>
<keyword evidence="7" id="KW-0732">Signal</keyword>
<accession>A0A1R4H2I4</accession>
<evidence type="ECO:0000313" key="9">
    <source>
        <dbReference type="EMBL" id="SJM90457.1"/>
    </source>
</evidence>
<evidence type="ECO:0000256" key="5">
    <source>
        <dbReference type="ARBA" id="ARBA00023004"/>
    </source>
</evidence>
<organism evidence="9 10">
    <name type="scientific">Crenothrix polyspora</name>
    <dbReference type="NCBI Taxonomy" id="360316"/>
    <lineage>
        <taxon>Bacteria</taxon>
        <taxon>Pseudomonadati</taxon>
        <taxon>Pseudomonadota</taxon>
        <taxon>Gammaproteobacteria</taxon>
        <taxon>Methylococcales</taxon>
        <taxon>Crenotrichaceae</taxon>
        <taxon>Crenothrix</taxon>
    </lineage>
</organism>
<dbReference type="PANTHER" id="PTHR30600">
    <property type="entry name" value="CYTOCHROME C PEROXIDASE-RELATED"/>
    <property type="match status" value="1"/>
</dbReference>
<dbReference type="InterPro" id="IPR051395">
    <property type="entry name" value="Cytochrome_c_Peroxidase/MauG"/>
</dbReference>
<dbReference type="InterPro" id="IPR004852">
    <property type="entry name" value="Di-haem_cyt_c_peroxidsae"/>
</dbReference>
<feature type="domain" description="Cytochrome c" evidence="8">
    <location>
        <begin position="405"/>
        <end position="648"/>
    </location>
</feature>
<keyword evidence="10" id="KW-1185">Reference proteome</keyword>
<evidence type="ECO:0000313" key="10">
    <source>
        <dbReference type="Proteomes" id="UP000195667"/>
    </source>
</evidence>
<dbReference type="InterPro" id="IPR009056">
    <property type="entry name" value="Cyt_c-like_dom"/>
</dbReference>
<keyword evidence="2 6" id="KW-0349">Heme</keyword>
<evidence type="ECO:0000259" key="8">
    <source>
        <dbReference type="PROSITE" id="PS51007"/>
    </source>
</evidence>
<keyword evidence="3 6" id="KW-0479">Metal-binding</keyword>
<dbReference type="GO" id="GO:0046872">
    <property type="term" value="F:metal ion binding"/>
    <property type="evidence" value="ECO:0007669"/>
    <property type="project" value="UniProtKB-KW"/>
</dbReference>
<dbReference type="OrthoDB" id="9805202at2"/>
<comment type="subcellular location">
    <subcellularLocation>
        <location evidence="1">Cell envelope</location>
    </subcellularLocation>
</comment>
<dbReference type="InterPro" id="IPR036909">
    <property type="entry name" value="Cyt_c-like_dom_sf"/>
</dbReference>
<name>A0A1R4H2I4_9GAMM</name>
<sequence length="713" mass="77326">MKSGHHAPMPVKTFRSLALPRAVVLLTAVLANEASAQGNTPLSLKGVAIPVTPGLLNGKTPIVINKTAAIALGKALFWDSAVGSDGIACASCHFHAGADARVKNQLATGEFNKLVTGKSFQKMASGSVGGVNYSLKRSDFPLYQLADPLNKDSKVLFNTDDVVSSSGVFLSLFNGLAQNGSAIDDCASIKDAVFHVGTVNARQVQDRHVPSVINAGFNFRNFWDGRANNIFNGVSPYGARDVYAGIWVKNKDGRVTKQSLRLENASLASQAVAPGLNDSEMSCKQRSFPSIARKLLLRRALASQQIHSEDSVLAGLRHSSGKGLKVSYQRLIKTAFAPRYWAGTGDFGSPTAINAAPYNHMEANFSLFLGLALQLYQQTLVSDQSPFDTPRDTGVFPHMPKGLNTSQRRGLKVFLDGGCNVCHTGPTLSAAAHPDVFRTFKGFSSLRLVNRDLLNGAFIPHRGTLKPLMDEGYFNTSVTPENNDLGVGGKDPFGNPLSFSGQYAQQLLTGKPLNDPVALNACDFNKTFTDDYQANELRNDPYVIGKCSHAPYAKIPTAAIWQTEVKKGKFGRAFVATQGAFKVPSLRNVELTGPYMHNGSLLTLEQVVDFYFRGGNFNNDAHFAALVLQQPISPQEKADLVAFLKSLTDERVRWEKAPFDHPQLRVPHGHSKFTDPNHLQQAEDLWLTVPAVGKKGRNAALGALKAFEDYLEP</sequence>
<proteinExistence type="predicted"/>
<dbReference type="EMBL" id="FUKI01000054">
    <property type="protein sequence ID" value="SJM90457.1"/>
    <property type="molecule type" value="Genomic_DNA"/>
</dbReference>
<dbReference type="SUPFAM" id="SSF46626">
    <property type="entry name" value="Cytochrome c"/>
    <property type="match status" value="2"/>
</dbReference>
<gene>
    <name evidence="9" type="primary">corB</name>
    <name evidence="9" type="ORF">CRENPOLYSF1_1470001</name>
</gene>
<dbReference type="GO" id="GO:0004130">
    <property type="term" value="F:cytochrome-c peroxidase activity"/>
    <property type="evidence" value="ECO:0007669"/>
    <property type="project" value="TreeGrafter"/>
</dbReference>
<dbReference type="GO" id="GO:0020037">
    <property type="term" value="F:heme binding"/>
    <property type="evidence" value="ECO:0007669"/>
    <property type="project" value="InterPro"/>
</dbReference>
<dbReference type="GO" id="GO:0030313">
    <property type="term" value="C:cell envelope"/>
    <property type="evidence" value="ECO:0007669"/>
    <property type="project" value="UniProtKB-SubCell"/>
</dbReference>
<dbReference type="Pfam" id="PF03150">
    <property type="entry name" value="CCP_MauG"/>
    <property type="match status" value="1"/>
</dbReference>
<dbReference type="Proteomes" id="UP000195667">
    <property type="component" value="Unassembled WGS sequence"/>
</dbReference>
<evidence type="ECO:0000256" key="6">
    <source>
        <dbReference type="PROSITE-ProRule" id="PRU00433"/>
    </source>
</evidence>
<keyword evidence="5 6" id="KW-0408">Iron</keyword>
<dbReference type="GO" id="GO:0009055">
    <property type="term" value="F:electron transfer activity"/>
    <property type="evidence" value="ECO:0007669"/>
    <property type="project" value="InterPro"/>
</dbReference>
<feature type="signal peptide" evidence="7">
    <location>
        <begin position="1"/>
        <end position="36"/>
    </location>
</feature>
<feature type="chain" id="PRO_5012164487" evidence="7">
    <location>
        <begin position="37"/>
        <end position="713"/>
    </location>
</feature>
<evidence type="ECO:0000256" key="1">
    <source>
        <dbReference type="ARBA" id="ARBA00004196"/>
    </source>
</evidence>
<evidence type="ECO:0000256" key="3">
    <source>
        <dbReference type="ARBA" id="ARBA00022723"/>
    </source>
</evidence>
<dbReference type="Gene3D" id="1.10.760.10">
    <property type="entry name" value="Cytochrome c-like domain"/>
    <property type="match status" value="2"/>
</dbReference>
<evidence type="ECO:0000256" key="4">
    <source>
        <dbReference type="ARBA" id="ARBA00023002"/>
    </source>
</evidence>
<dbReference type="PROSITE" id="PS51007">
    <property type="entry name" value="CYTC"/>
    <property type="match status" value="1"/>
</dbReference>